<gene>
    <name evidence="1" type="ORF">HWI92_17700</name>
</gene>
<accession>A0ABX7I9F5</accession>
<dbReference type="EMBL" id="CP056775">
    <property type="protein sequence ID" value="QRR02615.1"/>
    <property type="molecule type" value="Genomic_DNA"/>
</dbReference>
<keyword evidence="2" id="KW-1185">Reference proteome</keyword>
<protein>
    <submittedName>
        <fullName evidence="1">Uncharacterized protein</fullName>
    </submittedName>
</protein>
<organism evidence="1 2">
    <name type="scientific">Dyadobacter sandarakinus</name>
    <dbReference type="NCBI Taxonomy" id="2747268"/>
    <lineage>
        <taxon>Bacteria</taxon>
        <taxon>Pseudomonadati</taxon>
        <taxon>Bacteroidota</taxon>
        <taxon>Cytophagia</taxon>
        <taxon>Cytophagales</taxon>
        <taxon>Spirosomataceae</taxon>
        <taxon>Dyadobacter</taxon>
    </lineage>
</organism>
<dbReference type="RefSeq" id="WP_204657745.1">
    <property type="nucleotide sequence ID" value="NZ_CP056775.1"/>
</dbReference>
<name>A0ABX7I9F5_9BACT</name>
<proteinExistence type="predicted"/>
<reference evidence="1 2" key="1">
    <citation type="submission" date="2020-06" db="EMBL/GenBank/DDBJ databases">
        <title>Dyadobacter sandarakinus sp. nov., isolated from the soil of the Arctic Yellow River Station.</title>
        <authorList>
            <person name="Zhang Y."/>
            <person name="Peng F."/>
        </authorList>
    </citation>
    <scope>NUCLEOTIDE SEQUENCE [LARGE SCALE GENOMIC DNA]</scope>
    <source>
        <strain evidence="1 2">Q3-56</strain>
    </source>
</reference>
<evidence type="ECO:0000313" key="1">
    <source>
        <dbReference type="EMBL" id="QRR02615.1"/>
    </source>
</evidence>
<dbReference type="Proteomes" id="UP000612680">
    <property type="component" value="Chromosome"/>
</dbReference>
<evidence type="ECO:0000313" key="2">
    <source>
        <dbReference type="Proteomes" id="UP000612680"/>
    </source>
</evidence>
<sequence length="141" mass="16533">MSGFTRNYTWIETDSIGNRNISGKWFFDRDSEWNIKQELSSEVKDKLIYGVAFELHEDSCKTDQEIVAEIQEMYPGNYTYTVEWGYKYYVWERDCLTIFVKRIYDDPEGNSIPEVSFCYGISSSEASTYGKYTGYINGFPD</sequence>